<organism evidence="1 2">
    <name type="scientific">Araneus ventricosus</name>
    <name type="common">Orbweaver spider</name>
    <name type="synonym">Epeira ventricosa</name>
    <dbReference type="NCBI Taxonomy" id="182803"/>
    <lineage>
        <taxon>Eukaryota</taxon>
        <taxon>Metazoa</taxon>
        <taxon>Ecdysozoa</taxon>
        <taxon>Arthropoda</taxon>
        <taxon>Chelicerata</taxon>
        <taxon>Arachnida</taxon>
        <taxon>Araneae</taxon>
        <taxon>Araneomorphae</taxon>
        <taxon>Entelegynae</taxon>
        <taxon>Araneoidea</taxon>
        <taxon>Araneidae</taxon>
        <taxon>Araneus</taxon>
    </lineage>
</organism>
<dbReference type="AlphaFoldDB" id="A0A4Y2BRY7"/>
<dbReference type="EMBL" id="BGPR01000107">
    <property type="protein sequence ID" value="GBL94972.1"/>
    <property type="molecule type" value="Genomic_DNA"/>
</dbReference>
<evidence type="ECO:0000313" key="1">
    <source>
        <dbReference type="EMBL" id="GBL94972.1"/>
    </source>
</evidence>
<keyword evidence="2" id="KW-1185">Reference proteome</keyword>
<comment type="caution">
    <text evidence="1">The sequence shown here is derived from an EMBL/GenBank/DDBJ whole genome shotgun (WGS) entry which is preliminary data.</text>
</comment>
<gene>
    <name evidence="1" type="ORF">AVEN_187485_1</name>
</gene>
<accession>A0A4Y2BRY7</accession>
<reference evidence="1 2" key="1">
    <citation type="journal article" date="2019" name="Sci. Rep.">
        <title>Orb-weaving spider Araneus ventricosus genome elucidates the spidroin gene catalogue.</title>
        <authorList>
            <person name="Kono N."/>
            <person name="Nakamura H."/>
            <person name="Ohtoshi R."/>
            <person name="Moran D.A.P."/>
            <person name="Shinohara A."/>
            <person name="Yoshida Y."/>
            <person name="Fujiwara M."/>
            <person name="Mori M."/>
            <person name="Tomita M."/>
            <person name="Arakawa K."/>
        </authorList>
    </citation>
    <scope>NUCLEOTIDE SEQUENCE [LARGE SCALE GENOMIC DNA]</scope>
</reference>
<dbReference type="Proteomes" id="UP000499080">
    <property type="component" value="Unassembled WGS sequence"/>
</dbReference>
<protein>
    <submittedName>
        <fullName evidence="1">Uncharacterized protein</fullName>
    </submittedName>
</protein>
<evidence type="ECO:0000313" key="2">
    <source>
        <dbReference type="Proteomes" id="UP000499080"/>
    </source>
</evidence>
<sequence>MSQITIAIHFPLSHPKLIYTLKFLPKRFNIRRIASPQPLTAPFLTLGTSTETFQPQPLPPAVPRAPHMRRIPKSFGRVDRAFLRLAILGGTFALKGPL</sequence>
<proteinExistence type="predicted"/>
<name>A0A4Y2BRY7_ARAVE</name>